<dbReference type="CDD" id="cd03784">
    <property type="entry name" value="GT1_Gtf-like"/>
    <property type="match status" value="1"/>
</dbReference>
<accession>A0A928Z218</accession>
<name>A0A928Z218_9CYAN</name>
<dbReference type="Pfam" id="PF06722">
    <property type="entry name" value="EryCIII-like_C"/>
    <property type="match status" value="1"/>
</dbReference>
<dbReference type="EMBL" id="JADEXQ010000005">
    <property type="protein sequence ID" value="MBE9028577.1"/>
    <property type="molecule type" value="Genomic_DNA"/>
</dbReference>
<evidence type="ECO:0000313" key="4">
    <source>
        <dbReference type="Proteomes" id="UP000625316"/>
    </source>
</evidence>
<dbReference type="Proteomes" id="UP000625316">
    <property type="component" value="Unassembled WGS sequence"/>
</dbReference>
<dbReference type="GO" id="GO:0005975">
    <property type="term" value="P:carbohydrate metabolic process"/>
    <property type="evidence" value="ECO:0007669"/>
    <property type="project" value="InterPro"/>
</dbReference>
<proteinExistence type="predicted"/>
<dbReference type="AlphaFoldDB" id="A0A928Z218"/>
<dbReference type="FunFam" id="3.40.50.2000:FF:000009">
    <property type="entry name" value="Sterol 3-beta-glucosyltransferase UGT80A2"/>
    <property type="match status" value="1"/>
</dbReference>
<feature type="domain" description="Glycosyltransferase family 28 N-terminal" evidence="1">
    <location>
        <begin position="3"/>
        <end position="143"/>
    </location>
</feature>
<dbReference type="RefSeq" id="WP_264323402.1">
    <property type="nucleotide sequence ID" value="NZ_JADEXQ010000005.1"/>
</dbReference>
<dbReference type="InterPro" id="IPR004276">
    <property type="entry name" value="GlycoTrans_28_N"/>
</dbReference>
<dbReference type="SUPFAM" id="SSF53756">
    <property type="entry name" value="UDP-Glycosyltransferase/glycogen phosphorylase"/>
    <property type="match status" value="1"/>
</dbReference>
<gene>
    <name evidence="3" type="ORF">IQ266_02245</name>
</gene>
<evidence type="ECO:0000313" key="3">
    <source>
        <dbReference type="EMBL" id="MBE9028577.1"/>
    </source>
</evidence>
<dbReference type="InterPro" id="IPR002213">
    <property type="entry name" value="UDP_glucos_trans"/>
</dbReference>
<keyword evidence="4" id="KW-1185">Reference proteome</keyword>
<dbReference type="InterPro" id="IPR050426">
    <property type="entry name" value="Glycosyltransferase_28"/>
</dbReference>
<dbReference type="GO" id="GO:0008194">
    <property type="term" value="F:UDP-glycosyltransferase activity"/>
    <property type="evidence" value="ECO:0007669"/>
    <property type="project" value="InterPro"/>
</dbReference>
<dbReference type="Gene3D" id="3.40.50.2000">
    <property type="entry name" value="Glycogen Phosphorylase B"/>
    <property type="match status" value="2"/>
</dbReference>
<dbReference type="PANTHER" id="PTHR48050">
    <property type="entry name" value="STEROL 3-BETA-GLUCOSYLTRANSFERASE"/>
    <property type="match status" value="1"/>
</dbReference>
<dbReference type="Pfam" id="PF03033">
    <property type="entry name" value="Glyco_transf_28"/>
    <property type="match status" value="1"/>
</dbReference>
<evidence type="ECO:0000259" key="1">
    <source>
        <dbReference type="Pfam" id="PF03033"/>
    </source>
</evidence>
<comment type="caution">
    <text evidence="3">The sequence shown here is derived from an EMBL/GenBank/DDBJ whole genome shotgun (WGS) entry which is preliminary data.</text>
</comment>
<protein>
    <submittedName>
        <fullName evidence="3">Glycosyltransferase family 1 protein</fullName>
    </submittedName>
</protein>
<reference evidence="3" key="1">
    <citation type="submission" date="2020-10" db="EMBL/GenBank/DDBJ databases">
        <authorList>
            <person name="Castelo-Branco R."/>
            <person name="Eusebio N."/>
            <person name="Adriana R."/>
            <person name="Vieira A."/>
            <person name="Brugerolle De Fraissinette N."/>
            <person name="Rezende De Castro R."/>
            <person name="Schneider M.P."/>
            <person name="Vasconcelos V."/>
            <person name="Leao P.N."/>
        </authorList>
    </citation>
    <scope>NUCLEOTIDE SEQUENCE</scope>
    <source>
        <strain evidence="3">LEGE 11480</strain>
    </source>
</reference>
<sequence>MKIAIIALGSRGDVQPYVALGKGLQAAGHHVLLLSHENFDALAAAHGLEFCAMYGNVQAIVEGEEMRRLLAKGNFLEITKYTARESKRAATMWAKTGLEVCQGMDLLVAGVGGLYLGQALSEKLRLPLLPAFVFPFTPTKAFPGALFPNVIARFGGMVNWLSHQLVRQILWQGSRGGDNAARQQILNIPTAPFLGPKLDSRYPTLYGISPAVLSKPQDWRNTEVTGYWYLDSPGDWTPSASLVEFLAAGAPPIYIGFGSMGNRDAAATAELVLSAIEQTGQRAVLSSGWGGLQPETVPDTVYLIDAIPHDWLFPRMAAVVHHGGAGTTAAGLRAGVPSIIIPFFGDQGFWGDRVAKLGVGTAPIPRKKLTAERLAQAILTVVSDAAMQQQAASLGAQIQAEDGIARVVTTIEEINPLKLVSIAHDAEFSGD</sequence>
<dbReference type="GO" id="GO:0016758">
    <property type="term" value="F:hexosyltransferase activity"/>
    <property type="evidence" value="ECO:0007669"/>
    <property type="project" value="InterPro"/>
</dbReference>
<dbReference type="GO" id="GO:0033072">
    <property type="term" value="P:vancomycin biosynthetic process"/>
    <property type="evidence" value="ECO:0007669"/>
    <property type="project" value="UniProtKB-ARBA"/>
</dbReference>
<feature type="domain" description="Erythromycin biosynthesis protein CIII-like C-terminal" evidence="2">
    <location>
        <begin position="296"/>
        <end position="413"/>
    </location>
</feature>
<dbReference type="PANTHER" id="PTHR48050:SF13">
    <property type="entry name" value="STEROL 3-BETA-GLUCOSYLTRANSFERASE UGT80A2"/>
    <property type="match status" value="1"/>
</dbReference>
<dbReference type="InterPro" id="IPR010610">
    <property type="entry name" value="EryCIII-like_C"/>
</dbReference>
<organism evidence="3 4">
    <name type="scientific">Romeriopsis navalis LEGE 11480</name>
    <dbReference type="NCBI Taxonomy" id="2777977"/>
    <lineage>
        <taxon>Bacteria</taxon>
        <taxon>Bacillati</taxon>
        <taxon>Cyanobacteriota</taxon>
        <taxon>Cyanophyceae</taxon>
        <taxon>Leptolyngbyales</taxon>
        <taxon>Leptolyngbyaceae</taxon>
        <taxon>Romeriopsis</taxon>
        <taxon>Romeriopsis navalis</taxon>
    </lineage>
</organism>
<evidence type="ECO:0000259" key="2">
    <source>
        <dbReference type="Pfam" id="PF06722"/>
    </source>
</evidence>